<keyword evidence="2" id="KW-1185">Reference proteome</keyword>
<protein>
    <submittedName>
        <fullName evidence="1">Uncharacterized protein</fullName>
    </submittedName>
</protein>
<proteinExistence type="predicted"/>
<reference evidence="1 2" key="1">
    <citation type="submission" date="2021-06" db="EMBL/GenBank/DDBJ databases">
        <title>Caerostris darwini draft genome.</title>
        <authorList>
            <person name="Kono N."/>
            <person name="Arakawa K."/>
        </authorList>
    </citation>
    <scope>NUCLEOTIDE SEQUENCE [LARGE SCALE GENOMIC DNA]</scope>
</reference>
<name>A0AAV4WEB4_9ARAC</name>
<sequence length="90" mass="10280">MVNVNESAIRALINQPELLLLPDKNKQQRVVQRKGFHLFPDPLNTEEFLHYLPIPQNKTGPRFGPFVCIAPPFFLAPGVVCSWPFSKRPI</sequence>
<dbReference type="EMBL" id="BPLQ01014581">
    <property type="protein sequence ID" value="GIY81132.1"/>
    <property type="molecule type" value="Genomic_DNA"/>
</dbReference>
<gene>
    <name evidence="1" type="ORF">CDAR_547881</name>
</gene>
<evidence type="ECO:0000313" key="1">
    <source>
        <dbReference type="EMBL" id="GIY81132.1"/>
    </source>
</evidence>
<organism evidence="1 2">
    <name type="scientific">Caerostris darwini</name>
    <dbReference type="NCBI Taxonomy" id="1538125"/>
    <lineage>
        <taxon>Eukaryota</taxon>
        <taxon>Metazoa</taxon>
        <taxon>Ecdysozoa</taxon>
        <taxon>Arthropoda</taxon>
        <taxon>Chelicerata</taxon>
        <taxon>Arachnida</taxon>
        <taxon>Araneae</taxon>
        <taxon>Araneomorphae</taxon>
        <taxon>Entelegynae</taxon>
        <taxon>Araneoidea</taxon>
        <taxon>Araneidae</taxon>
        <taxon>Caerostris</taxon>
    </lineage>
</organism>
<evidence type="ECO:0000313" key="2">
    <source>
        <dbReference type="Proteomes" id="UP001054837"/>
    </source>
</evidence>
<dbReference type="AlphaFoldDB" id="A0AAV4WEB4"/>
<comment type="caution">
    <text evidence="1">The sequence shown here is derived from an EMBL/GenBank/DDBJ whole genome shotgun (WGS) entry which is preliminary data.</text>
</comment>
<accession>A0AAV4WEB4</accession>
<dbReference type="Proteomes" id="UP001054837">
    <property type="component" value="Unassembled WGS sequence"/>
</dbReference>